<keyword evidence="1" id="KW-0560">Oxidoreductase</keyword>
<protein>
    <submittedName>
        <fullName evidence="4">FAD-dependent monooxygenase</fullName>
    </submittedName>
</protein>
<dbReference type="InterPro" id="IPR036188">
    <property type="entry name" value="FAD/NAD-bd_sf"/>
</dbReference>
<evidence type="ECO:0000256" key="1">
    <source>
        <dbReference type="ARBA" id="ARBA00023002"/>
    </source>
</evidence>
<dbReference type="InterPro" id="IPR002938">
    <property type="entry name" value="FAD-bd"/>
</dbReference>
<dbReference type="InterPro" id="IPR050631">
    <property type="entry name" value="PheA/TfdB_FAD_monoxygenase"/>
</dbReference>
<gene>
    <name evidence="4" type="ORF">ACIGXA_07990</name>
</gene>
<dbReference type="Pfam" id="PF01494">
    <property type="entry name" value="FAD_binding_3"/>
    <property type="match status" value="1"/>
</dbReference>
<proteinExistence type="predicted"/>
<sequence>MTAPPPAETDVVVVGGGPAGLALALALVRLGVRTTVLERSAGGRRDFRGESLSPDGVRLLDRCGVLEPLRAIALPVRRLEVADGGRTVLDVGFESFPYPYRFPLEIPQSLLLAEIEAAAERQDGFRMLRGWTAKGLLSAAGRTTGVRAAGPGGAECEIRARLTVGADGRYGKIRKLAELDAHVRPLDRDVIWMRLPRPVEWTDAAYRIRIRGDRHALLLPDSGGTVRVGLNIPKGGLRELRRSGLDALHERLGELAPELAAPARQTLRDWSDTALLDIFSTTVPHWSAPGAVLIGDAAHTLSPVLGQGVNHALADAAALAPLAAAALHSGEPAGLDRATAQFQRQRSREVARSRRLQLRQERIFTWSAPAAVAVRRGVYRALDGSARLRARMLEPAYFADQRAERARGARREDHDEHDEHEQEART</sequence>
<reference evidence="4 5" key="1">
    <citation type="submission" date="2024-10" db="EMBL/GenBank/DDBJ databases">
        <title>The Natural Products Discovery Center: Release of the First 8490 Sequenced Strains for Exploring Actinobacteria Biosynthetic Diversity.</title>
        <authorList>
            <person name="Kalkreuter E."/>
            <person name="Kautsar S.A."/>
            <person name="Yang D."/>
            <person name="Bader C.D."/>
            <person name="Teijaro C.N."/>
            <person name="Fluegel L."/>
            <person name="Davis C.M."/>
            <person name="Simpson J.R."/>
            <person name="Lauterbach L."/>
            <person name="Steele A.D."/>
            <person name="Gui C."/>
            <person name="Meng S."/>
            <person name="Li G."/>
            <person name="Viehrig K."/>
            <person name="Ye F."/>
            <person name="Su P."/>
            <person name="Kiefer A.F."/>
            <person name="Nichols A."/>
            <person name="Cepeda A.J."/>
            <person name="Yan W."/>
            <person name="Fan B."/>
            <person name="Jiang Y."/>
            <person name="Adhikari A."/>
            <person name="Zheng C.-J."/>
            <person name="Schuster L."/>
            <person name="Cowan T.M."/>
            <person name="Smanski M.J."/>
            <person name="Chevrette M.G."/>
            <person name="De Carvalho L.P.S."/>
            <person name="Shen B."/>
        </authorList>
    </citation>
    <scope>NUCLEOTIDE SEQUENCE [LARGE SCALE GENOMIC DNA]</scope>
    <source>
        <strain evidence="4 5">NPDC053399</strain>
    </source>
</reference>
<keyword evidence="5" id="KW-1185">Reference proteome</keyword>
<keyword evidence="4" id="KW-0503">Monooxygenase</keyword>
<accession>A0ABW8C222</accession>
<dbReference type="Proteomes" id="UP001614394">
    <property type="component" value="Unassembled WGS sequence"/>
</dbReference>
<evidence type="ECO:0000313" key="5">
    <source>
        <dbReference type="Proteomes" id="UP001614394"/>
    </source>
</evidence>
<dbReference type="GO" id="GO:0004497">
    <property type="term" value="F:monooxygenase activity"/>
    <property type="evidence" value="ECO:0007669"/>
    <property type="project" value="UniProtKB-KW"/>
</dbReference>
<comment type="caution">
    <text evidence="4">The sequence shown here is derived from an EMBL/GenBank/DDBJ whole genome shotgun (WGS) entry which is preliminary data.</text>
</comment>
<dbReference type="Gene3D" id="3.50.50.60">
    <property type="entry name" value="FAD/NAD(P)-binding domain"/>
    <property type="match status" value="2"/>
</dbReference>
<dbReference type="EMBL" id="JBITYG010000002">
    <property type="protein sequence ID" value="MFI9100453.1"/>
    <property type="molecule type" value="Genomic_DNA"/>
</dbReference>
<evidence type="ECO:0000259" key="3">
    <source>
        <dbReference type="Pfam" id="PF01494"/>
    </source>
</evidence>
<dbReference type="PANTHER" id="PTHR43476">
    <property type="entry name" value="3-(3-HYDROXY-PHENYL)PROPIONATE/3-HYDROXYCINNAMIC ACID HYDROXYLASE"/>
    <property type="match status" value="1"/>
</dbReference>
<feature type="region of interest" description="Disordered" evidence="2">
    <location>
        <begin position="401"/>
        <end position="426"/>
    </location>
</feature>
<dbReference type="PRINTS" id="PR00420">
    <property type="entry name" value="RNGMNOXGNASE"/>
</dbReference>
<organism evidence="4 5">
    <name type="scientific">Streptomyces fildesensis</name>
    <dbReference type="NCBI Taxonomy" id="375757"/>
    <lineage>
        <taxon>Bacteria</taxon>
        <taxon>Bacillati</taxon>
        <taxon>Actinomycetota</taxon>
        <taxon>Actinomycetes</taxon>
        <taxon>Kitasatosporales</taxon>
        <taxon>Streptomycetaceae</taxon>
        <taxon>Streptomyces</taxon>
    </lineage>
</organism>
<evidence type="ECO:0000256" key="2">
    <source>
        <dbReference type="SAM" id="MobiDB-lite"/>
    </source>
</evidence>
<name>A0ABW8C222_9ACTN</name>
<dbReference type="SUPFAM" id="SSF51905">
    <property type="entry name" value="FAD/NAD(P)-binding domain"/>
    <property type="match status" value="1"/>
</dbReference>
<feature type="domain" description="FAD-binding" evidence="3">
    <location>
        <begin position="8"/>
        <end position="341"/>
    </location>
</feature>
<dbReference type="PANTHER" id="PTHR43476:SF5">
    <property type="entry name" value="FAD-DEPENDENT MONOOXYGENASE"/>
    <property type="match status" value="1"/>
</dbReference>
<dbReference type="RefSeq" id="WP_399645646.1">
    <property type="nucleotide sequence ID" value="NZ_JBITYG010000002.1"/>
</dbReference>
<evidence type="ECO:0000313" key="4">
    <source>
        <dbReference type="EMBL" id="MFI9100453.1"/>
    </source>
</evidence>